<feature type="domain" description="Response regulatory" evidence="6">
    <location>
        <begin position="395"/>
        <end position="511"/>
    </location>
</feature>
<dbReference type="SMART" id="SM00448">
    <property type="entry name" value="REC"/>
    <property type="match status" value="2"/>
</dbReference>
<dbReference type="SUPFAM" id="SSF52172">
    <property type="entry name" value="CheY-like"/>
    <property type="match status" value="2"/>
</dbReference>
<dbReference type="InterPro" id="IPR004358">
    <property type="entry name" value="Sig_transdc_His_kin-like_C"/>
</dbReference>
<sequence>MREARKPMVLNVNDHVANRYMVSKMLKNAGMQVSEASTGREAMALAADPASKPDLIVLDVRLPDISGFEVCRRLKADPRTKDIKILHTSATFVTSDNRVEGVEAGADGYLTQPFEPQDLIASVRALLRLHEAEATLVARNDLLVEADRRKDEFLAMLAHELRNPLAALHMGLPVLDRFPPHDELEQQTRDIMRRQLTLLARLVDDLLDVSRVTRGRIELHREPMDLGKLVARVVETMRQRVAEPRQQQLRLDLPPGPVPVFADSGRIEQVLTNLLDNASKYSDPGTAIDVRLGAHGGHAELVVRDHGIGIDAGTLPTIFDLFAQATRSLDRSHGGLGIGLTLAKGLIDLHGGTIAAASAGLGLGTELRIRLPLQAHGELVAAPVKEEPAAPGRRKILVVDDNEDGRKMLRKLCELHGHEVSEAADGLEAVCRALADRPDVAFVDIGLPGIDGYEVARRVRAQLDDRSPLLIALSGYGSPEHRDRAHEAGFDEHIIKPIKLANLRRIVGAAQPKAE</sequence>
<dbReference type="SUPFAM" id="SSF47384">
    <property type="entry name" value="Homodimeric domain of signal transducing histidine kinase"/>
    <property type="match status" value="1"/>
</dbReference>
<gene>
    <name evidence="7" type="ORF">K7C98_24445</name>
</gene>
<evidence type="ECO:0000313" key="7">
    <source>
        <dbReference type="EMBL" id="MBZ5712404.1"/>
    </source>
</evidence>
<dbReference type="InterPro" id="IPR003661">
    <property type="entry name" value="HisK_dim/P_dom"/>
</dbReference>
<comment type="caution">
    <text evidence="7">The sequence shown here is derived from an EMBL/GenBank/DDBJ whole genome shotgun (WGS) entry which is preliminary data.</text>
</comment>
<dbReference type="CDD" id="cd00082">
    <property type="entry name" value="HisKA"/>
    <property type="match status" value="1"/>
</dbReference>
<feature type="modified residue" description="4-aspartylphosphate" evidence="4">
    <location>
        <position position="444"/>
    </location>
</feature>
<dbReference type="PRINTS" id="PR00344">
    <property type="entry name" value="BCTRLSENSOR"/>
</dbReference>
<dbReference type="Gene3D" id="3.40.50.2300">
    <property type="match status" value="2"/>
</dbReference>
<feature type="domain" description="Histidine kinase" evidence="5">
    <location>
        <begin position="156"/>
        <end position="375"/>
    </location>
</feature>
<dbReference type="SMART" id="SM00387">
    <property type="entry name" value="HATPase_c"/>
    <property type="match status" value="1"/>
</dbReference>
<dbReference type="SMART" id="SM00388">
    <property type="entry name" value="HisKA"/>
    <property type="match status" value="1"/>
</dbReference>
<accession>A0ABS7TW19</accession>
<dbReference type="InterPro" id="IPR036890">
    <property type="entry name" value="HATPase_C_sf"/>
</dbReference>
<dbReference type="RefSeq" id="WP_224194164.1">
    <property type="nucleotide sequence ID" value="NZ_JAIRAU010000031.1"/>
</dbReference>
<keyword evidence="3 4" id="KW-0597">Phosphoprotein</keyword>
<dbReference type="CDD" id="cd17580">
    <property type="entry name" value="REC_2_DhkD-like"/>
    <property type="match status" value="1"/>
</dbReference>
<evidence type="ECO:0000256" key="1">
    <source>
        <dbReference type="ARBA" id="ARBA00000085"/>
    </source>
</evidence>
<dbReference type="PANTHER" id="PTHR43547">
    <property type="entry name" value="TWO-COMPONENT HISTIDINE KINASE"/>
    <property type="match status" value="1"/>
</dbReference>
<dbReference type="Gene3D" id="1.10.287.130">
    <property type="match status" value="1"/>
</dbReference>
<dbReference type="EMBL" id="JAIRAU010000031">
    <property type="protein sequence ID" value="MBZ5712404.1"/>
    <property type="molecule type" value="Genomic_DNA"/>
</dbReference>
<dbReference type="Gene3D" id="3.30.565.10">
    <property type="entry name" value="Histidine kinase-like ATPase, C-terminal domain"/>
    <property type="match status" value="1"/>
</dbReference>
<dbReference type="CDD" id="cd00075">
    <property type="entry name" value="HATPase"/>
    <property type="match status" value="1"/>
</dbReference>
<evidence type="ECO:0000256" key="2">
    <source>
        <dbReference type="ARBA" id="ARBA00012438"/>
    </source>
</evidence>
<dbReference type="InterPro" id="IPR003594">
    <property type="entry name" value="HATPase_dom"/>
</dbReference>
<evidence type="ECO:0000256" key="4">
    <source>
        <dbReference type="PROSITE-ProRule" id="PRU00169"/>
    </source>
</evidence>
<comment type="catalytic activity">
    <reaction evidence="1">
        <text>ATP + protein L-histidine = ADP + protein N-phospho-L-histidine.</text>
        <dbReference type="EC" id="2.7.13.3"/>
    </reaction>
</comment>
<organism evidence="7 8">
    <name type="scientific">Nannocystis pusilla</name>
    <dbReference type="NCBI Taxonomy" id="889268"/>
    <lineage>
        <taxon>Bacteria</taxon>
        <taxon>Pseudomonadati</taxon>
        <taxon>Myxococcota</taxon>
        <taxon>Polyangia</taxon>
        <taxon>Nannocystales</taxon>
        <taxon>Nannocystaceae</taxon>
        <taxon>Nannocystis</taxon>
    </lineage>
</organism>
<evidence type="ECO:0000256" key="3">
    <source>
        <dbReference type="ARBA" id="ARBA00022553"/>
    </source>
</evidence>
<evidence type="ECO:0000259" key="6">
    <source>
        <dbReference type="PROSITE" id="PS50110"/>
    </source>
</evidence>
<feature type="domain" description="Response regulatory" evidence="6">
    <location>
        <begin position="8"/>
        <end position="127"/>
    </location>
</feature>
<dbReference type="SUPFAM" id="SSF55874">
    <property type="entry name" value="ATPase domain of HSP90 chaperone/DNA topoisomerase II/histidine kinase"/>
    <property type="match status" value="1"/>
</dbReference>
<evidence type="ECO:0000313" key="8">
    <source>
        <dbReference type="Proteomes" id="UP001139031"/>
    </source>
</evidence>
<name>A0ABS7TW19_9BACT</name>
<dbReference type="InterPro" id="IPR036097">
    <property type="entry name" value="HisK_dim/P_sf"/>
</dbReference>
<keyword evidence="8" id="KW-1185">Reference proteome</keyword>
<dbReference type="PROSITE" id="PS50109">
    <property type="entry name" value="HIS_KIN"/>
    <property type="match status" value="1"/>
</dbReference>
<feature type="modified residue" description="4-aspartylphosphate" evidence="4">
    <location>
        <position position="59"/>
    </location>
</feature>
<dbReference type="InterPro" id="IPR011006">
    <property type="entry name" value="CheY-like_superfamily"/>
</dbReference>
<protein>
    <recommendedName>
        <fullName evidence="2">histidine kinase</fullName>
        <ecNumber evidence="2">2.7.13.3</ecNumber>
    </recommendedName>
</protein>
<dbReference type="Pfam" id="PF00072">
    <property type="entry name" value="Response_reg"/>
    <property type="match status" value="2"/>
</dbReference>
<dbReference type="Pfam" id="PF02518">
    <property type="entry name" value="HATPase_c"/>
    <property type="match status" value="1"/>
</dbReference>
<dbReference type="InterPro" id="IPR005467">
    <property type="entry name" value="His_kinase_dom"/>
</dbReference>
<dbReference type="InterPro" id="IPR001789">
    <property type="entry name" value="Sig_transdc_resp-reg_receiver"/>
</dbReference>
<dbReference type="PANTHER" id="PTHR43547:SF2">
    <property type="entry name" value="HYBRID SIGNAL TRANSDUCTION HISTIDINE KINASE C"/>
    <property type="match status" value="1"/>
</dbReference>
<proteinExistence type="predicted"/>
<reference evidence="7" key="1">
    <citation type="submission" date="2021-08" db="EMBL/GenBank/DDBJ databases">
        <authorList>
            <person name="Stevens D.C."/>
        </authorList>
    </citation>
    <scope>NUCLEOTIDE SEQUENCE</scope>
    <source>
        <strain evidence="7">DSM 53165</strain>
    </source>
</reference>
<evidence type="ECO:0000259" key="5">
    <source>
        <dbReference type="PROSITE" id="PS50109"/>
    </source>
</evidence>
<dbReference type="PROSITE" id="PS50110">
    <property type="entry name" value="RESPONSE_REGULATORY"/>
    <property type="match status" value="2"/>
</dbReference>
<dbReference type="Proteomes" id="UP001139031">
    <property type="component" value="Unassembled WGS sequence"/>
</dbReference>
<dbReference type="EC" id="2.7.13.3" evidence="2"/>
<dbReference type="Pfam" id="PF00512">
    <property type="entry name" value="HisKA"/>
    <property type="match status" value="1"/>
</dbReference>